<evidence type="ECO:0000313" key="4">
    <source>
        <dbReference type="EMBL" id="PSR79940.1"/>
    </source>
</evidence>
<dbReference type="InterPro" id="IPR008207">
    <property type="entry name" value="Sig_transdc_His_kin_Hpt_dom"/>
</dbReference>
<proteinExistence type="predicted"/>
<evidence type="ECO:0000313" key="5">
    <source>
        <dbReference type="Proteomes" id="UP000186601"/>
    </source>
</evidence>
<gene>
    <name evidence="4" type="ORF">PHLCEN_2v6841</name>
</gene>
<dbReference type="PANTHER" id="PTHR28242:SF52">
    <property type="entry name" value="PHOSPHORELAY INTERMEDIATE PROTEIN YPD1"/>
    <property type="match status" value="1"/>
</dbReference>
<accession>A0A2R6NYC3</accession>
<sequence length="214" mass="23628">MSRLSVPPSSSRAHTEDTPKARSPSPAATIGKGVVLNGRPHDAKSPAPLTPTRNASVAPSQSPAPQSDVEEEEQTDESTTIDMETFNQILELDEDDTRDFSTEMVWAYFSQADTTFGDMDDAFKSKDLLKLSNLGHFLKGSSAALGVTKVQASCEQIQHYGKLWDETAKKELTEVTALEKIEPLLKRVKKEYVDAEAWLKDWYKDQNITGPPDA</sequence>
<dbReference type="Gene3D" id="1.20.120.160">
    <property type="entry name" value="HPT domain"/>
    <property type="match status" value="1"/>
</dbReference>
<keyword evidence="5" id="KW-1185">Reference proteome</keyword>
<dbReference type="SUPFAM" id="SSF47226">
    <property type="entry name" value="Histidine-containing phosphotransfer domain, HPT domain"/>
    <property type="match status" value="1"/>
</dbReference>
<dbReference type="OrthoDB" id="1673781at2759"/>
<dbReference type="GO" id="GO:0005737">
    <property type="term" value="C:cytoplasm"/>
    <property type="evidence" value="ECO:0007669"/>
    <property type="project" value="TreeGrafter"/>
</dbReference>
<keyword evidence="1" id="KW-0597">Phosphoprotein</keyword>
<dbReference type="InterPro" id="IPR045871">
    <property type="entry name" value="AHP1-5/YPD1"/>
</dbReference>
<reference evidence="4 5" key="1">
    <citation type="submission" date="2018-02" db="EMBL/GenBank/DDBJ databases">
        <title>Genome sequence of the basidiomycete white-rot fungus Phlebia centrifuga.</title>
        <authorList>
            <person name="Granchi Z."/>
            <person name="Peng M."/>
            <person name="de Vries R.P."/>
            <person name="Hilden K."/>
            <person name="Makela M.R."/>
            <person name="Grigoriev I."/>
            <person name="Riley R."/>
        </authorList>
    </citation>
    <scope>NUCLEOTIDE SEQUENCE [LARGE SCALE GENOMIC DNA]</scope>
    <source>
        <strain evidence="4 5">FBCC195</strain>
    </source>
</reference>
<dbReference type="AlphaFoldDB" id="A0A2R6NYC3"/>
<dbReference type="Proteomes" id="UP000186601">
    <property type="component" value="Unassembled WGS sequence"/>
</dbReference>
<organism evidence="4 5">
    <name type="scientific">Hermanssonia centrifuga</name>
    <dbReference type="NCBI Taxonomy" id="98765"/>
    <lineage>
        <taxon>Eukaryota</taxon>
        <taxon>Fungi</taxon>
        <taxon>Dikarya</taxon>
        <taxon>Basidiomycota</taxon>
        <taxon>Agaricomycotina</taxon>
        <taxon>Agaricomycetes</taxon>
        <taxon>Polyporales</taxon>
        <taxon>Meruliaceae</taxon>
        <taxon>Hermanssonia</taxon>
    </lineage>
</organism>
<feature type="compositionally biased region" description="Low complexity" evidence="2">
    <location>
        <begin position="55"/>
        <end position="67"/>
    </location>
</feature>
<dbReference type="GO" id="GO:0009927">
    <property type="term" value="F:histidine phosphotransfer kinase activity"/>
    <property type="evidence" value="ECO:0007669"/>
    <property type="project" value="InterPro"/>
</dbReference>
<comment type="caution">
    <text evidence="4">The sequence shown here is derived from an EMBL/GenBank/DDBJ whole genome shotgun (WGS) entry which is preliminary data.</text>
</comment>
<evidence type="ECO:0000256" key="1">
    <source>
        <dbReference type="PROSITE-ProRule" id="PRU00110"/>
    </source>
</evidence>
<dbReference type="CDD" id="cd00088">
    <property type="entry name" value="HPT"/>
    <property type="match status" value="1"/>
</dbReference>
<dbReference type="InterPro" id="IPR036641">
    <property type="entry name" value="HPT_dom_sf"/>
</dbReference>
<evidence type="ECO:0000256" key="2">
    <source>
        <dbReference type="SAM" id="MobiDB-lite"/>
    </source>
</evidence>
<dbReference type="Pfam" id="PF01627">
    <property type="entry name" value="Hpt"/>
    <property type="match status" value="1"/>
</dbReference>
<dbReference type="GO" id="GO:0000160">
    <property type="term" value="P:phosphorelay signal transduction system"/>
    <property type="evidence" value="ECO:0007669"/>
    <property type="project" value="InterPro"/>
</dbReference>
<feature type="domain" description="HPt" evidence="3">
    <location>
        <begin position="97"/>
        <end position="202"/>
    </location>
</feature>
<dbReference type="GO" id="GO:0043424">
    <property type="term" value="F:protein histidine kinase binding"/>
    <property type="evidence" value="ECO:0007669"/>
    <property type="project" value="InterPro"/>
</dbReference>
<feature type="region of interest" description="Disordered" evidence="2">
    <location>
        <begin position="1"/>
        <end position="84"/>
    </location>
</feature>
<dbReference type="EMBL" id="MLYV02000678">
    <property type="protein sequence ID" value="PSR79940.1"/>
    <property type="molecule type" value="Genomic_DNA"/>
</dbReference>
<evidence type="ECO:0000259" key="3">
    <source>
        <dbReference type="PROSITE" id="PS50894"/>
    </source>
</evidence>
<feature type="modified residue" description="Phosphohistidine" evidence="1">
    <location>
        <position position="136"/>
    </location>
</feature>
<dbReference type="GO" id="GO:0005634">
    <property type="term" value="C:nucleus"/>
    <property type="evidence" value="ECO:0007669"/>
    <property type="project" value="TreeGrafter"/>
</dbReference>
<name>A0A2R6NYC3_9APHY</name>
<protein>
    <recommendedName>
        <fullName evidence="3">HPt domain-containing protein</fullName>
    </recommendedName>
</protein>
<dbReference type="PANTHER" id="PTHR28242">
    <property type="entry name" value="PHOSPHORELAY INTERMEDIATE PROTEIN YPD1"/>
    <property type="match status" value="1"/>
</dbReference>
<dbReference type="PROSITE" id="PS50894">
    <property type="entry name" value="HPT"/>
    <property type="match status" value="1"/>
</dbReference>
<dbReference type="STRING" id="98765.A0A2R6NYC3"/>